<dbReference type="PANTHER" id="PTHR10492">
    <property type="match status" value="1"/>
</dbReference>
<name>A0A8C4Q091_EPTBU</name>
<keyword evidence="1" id="KW-0233">DNA recombination</keyword>
<keyword evidence="1" id="KW-0227">DNA damage</keyword>
<dbReference type="InterPro" id="IPR010285">
    <property type="entry name" value="DNA_helicase_pif1-like_DEAD"/>
</dbReference>
<comment type="catalytic activity">
    <reaction evidence="1">
        <text>ATP + H2O = ADP + phosphate + H(+)</text>
        <dbReference type="Rhea" id="RHEA:13065"/>
        <dbReference type="ChEBI" id="CHEBI:15377"/>
        <dbReference type="ChEBI" id="CHEBI:15378"/>
        <dbReference type="ChEBI" id="CHEBI:30616"/>
        <dbReference type="ChEBI" id="CHEBI:43474"/>
        <dbReference type="ChEBI" id="CHEBI:456216"/>
        <dbReference type="EC" id="5.6.2.3"/>
    </reaction>
</comment>
<evidence type="ECO:0000313" key="4">
    <source>
        <dbReference type="Proteomes" id="UP000694388"/>
    </source>
</evidence>
<keyword evidence="4" id="KW-1185">Reference proteome</keyword>
<keyword evidence="1" id="KW-0234">DNA repair</keyword>
<dbReference type="SUPFAM" id="SSF52540">
    <property type="entry name" value="P-loop containing nucleoside triphosphate hydrolases"/>
    <property type="match status" value="1"/>
</dbReference>
<evidence type="ECO:0000313" key="3">
    <source>
        <dbReference type="Ensembl" id="ENSEBUP00000008050.1"/>
    </source>
</evidence>
<dbReference type="Proteomes" id="UP000694388">
    <property type="component" value="Unplaced"/>
</dbReference>
<evidence type="ECO:0000256" key="1">
    <source>
        <dbReference type="RuleBase" id="RU363044"/>
    </source>
</evidence>
<accession>A0A8C4Q091</accession>
<dbReference type="Ensembl" id="ENSEBUT00000008542.1">
    <property type="protein sequence ID" value="ENSEBUP00000008050.1"/>
    <property type="gene ID" value="ENSEBUG00000005237.1"/>
</dbReference>
<keyword evidence="1" id="KW-0067">ATP-binding</keyword>
<dbReference type="GO" id="GO:0006310">
    <property type="term" value="P:DNA recombination"/>
    <property type="evidence" value="ECO:0007669"/>
    <property type="project" value="UniProtKB-KW"/>
</dbReference>
<dbReference type="OMA" id="QGTHANI"/>
<feature type="domain" description="DNA helicase Pif1-like DEAD-box helicase" evidence="2">
    <location>
        <begin position="62"/>
        <end position="272"/>
    </location>
</feature>
<dbReference type="Pfam" id="PF05970">
    <property type="entry name" value="PIF1"/>
    <property type="match status" value="1"/>
</dbReference>
<protein>
    <recommendedName>
        <fullName evidence="1">ATP-dependent DNA helicase</fullName>
        <ecNumber evidence="1">5.6.2.3</ecNumber>
    </recommendedName>
</protein>
<keyword evidence="1" id="KW-0378">Hydrolase</keyword>
<keyword evidence="1" id="KW-0547">Nucleotide-binding</keyword>
<dbReference type="AlphaFoldDB" id="A0A8C4Q091"/>
<keyword evidence="1" id="KW-0347">Helicase</keyword>
<dbReference type="PANTHER" id="PTHR10492:SF57">
    <property type="entry name" value="ATP-DEPENDENT DNA HELICASE"/>
    <property type="match status" value="1"/>
</dbReference>
<comment type="cofactor">
    <cofactor evidence="1">
        <name>Mg(2+)</name>
        <dbReference type="ChEBI" id="CHEBI:18420"/>
    </cofactor>
</comment>
<evidence type="ECO:0000259" key="2">
    <source>
        <dbReference type="Pfam" id="PF05970"/>
    </source>
</evidence>
<dbReference type="GeneTree" id="ENSGT00940000166217"/>
<sequence length="272" mass="30046">MYNLCLMEIEDHILAQGGQTLDNYNLPVIERTTAANHAQKYVRFLNFDGCEQNQCINNHKHQLMANQREIYALFLDKINTQRCGITFVDAPGGTGKTFLLNLVIAKIRSNGHIAIASASSGVAATLVTVGHTIHSAFKVPLNAHKQDTPTCSMKKGTAIARVMNEAKAIIVEEAPMTHRAVYEAIDRTLQDICGNSKPFGGILVMFCGDFRQILPVVKQGTHANIVDAMLKRSPLWRNVTTYRLHDNIRAQLTNDPTAANYTNLLMNIGDGN</sequence>
<comment type="similarity">
    <text evidence="1">Belongs to the helicase family.</text>
</comment>
<dbReference type="GO" id="GO:0006281">
    <property type="term" value="P:DNA repair"/>
    <property type="evidence" value="ECO:0007669"/>
    <property type="project" value="UniProtKB-KW"/>
</dbReference>
<organism evidence="3 4">
    <name type="scientific">Eptatretus burgeri</name>
    <name type="common">Inshore hagfish</name>
    <dbReference type="NCBI Taxonomy" id="7764"/>
    <lineage>
        <taxon>Eukaryota</taxon>
        <taxon>Metazoa</taxon>
        <taxon>Chordata</taxon>
        <taxon>Craniata</taxon>
        <taxon>Vertebrata</taxon>
        <taxon>Cyclostomata</taxon>
        <taxon>Myxini</taxon>
        <taxon>Myxiniformes</taxon>
        <taxon>Myxinidae</taxon>
        <taxon>Eptatretinae</taxon>
        <taxon>Eptatretus</taxon>
    </lineage>
</organism>
<reference evidence="3" key="1">
    <citation type="submission" date="2025-08" db="UniProtKB">
        <authorList>
            <consortium name="Ensembl"/>
        </authorList>
    </citation>
    <scope>IDENTIFICATION</scope>
</reference>
<dbReference type="Gene3D" id="3.40.50.300">
    <property type="entry name" value="P-loop containing nucleotide triphosphate hydrolases"/>
    <property type="match status" value="1"/>
</dbReference>
<dbReference type="GO" id="GO:0005524">
    <property type="term" value="F:ATP binding"/>
    <property type="evidence" value="ECO:0007669"/>
    <property type="project" value="UniProtKB-KW"/>
</dbReference>
<dbReference type="GO" id="GO:0016787">
    <property type="term" value="F:hydrolase activity"/>
    <property type="evidence" value="ECO:0007669"/>
    <property type="project" value="UniProtKB-KW"/>
</dbReference>
<dbReference type="GO" id="GO:0043139">
    <property type="term" value="F:5'-3' DNA helicase activity"/>
    <property type="evidence" value="ECO:0007669"/>
    <property type="project" value="UniProtKB-EC"/>
</dbReference>
<dbReference type="GO" id="GO:0000723">
    <property type="term" value="P:telomere maintenance"/>
    <property type="evidence" value="ECO:0007669"/>
    <property type="project" value="InterPro"/>
</dbReference>
<dbReference type="InterPro" id="IPR027417">
    <property type="entry name" value="P-loop_NTPase"/>
</dbReference>
<dbReference type="EC" id="5.6.2.3" evidence="1"/>
<proteinExistence type="inferred from homology"/>
<reference evidence="3" key="2">
    <citation type="submission" date="2025-09" db="UniProtKB">
        <authorList>
            <consortium name="Ensembl"/>
        </authorList>
    </citation>
    <scope>IDENTIFICATION</scope>
</reference>